<reference evidence="8" key="1">
    <citation type="submission" date="2011-10" db="EMBL/GenBank/DDBJ databases">
        <title>The complete genome of chromosome of Thermovirga lienii DSM 17291.</title>
        <authorList>
            <consortium name="US DOE Joint Genome Institute (JGI-PGF)"/>
            <person name="Lucas S."/>
            <person name="Copeland A."/>
            <person name="Lapidus A."/>
            <person name="Glavina del Rio T."/>
            <person name="Dalin E."/>
            <person name="Tice H."/>
            <person name="Bruce D."/>
            <person name="Goodwin L."/>
            <person name="Pitluck S."/>
            <person name="Peters L."/>
            <person name="Mikhailova N."/>
            <person name="Saunders E."/>
            <person name="Kyrpides N."/>
            <person name="Mavromatis K."/>
            <person name="Ivanova N."/>
            <person name="Last F.I."/>
            <person name="Brettin T."/>
            <person name="Detter J.C."/>
            <person name="Han C."/>
            <person name="Larimer F."/>
            <person name="Land M."/>
            <person name="Hauser L."/>
            <person name="Markowitz V."/>
            <person name="Cheng J.-F."/>
            <person name="Hugenholtz P."/>
            <person name="Woyke T."/>
            <person name="Wu D."/>
            <person name="Spring S."/>
            <person name="Schroeder M."/>
            <person name="Brambilla E.-M."/>
            <person name="Klenk H.-P."/>
            <person name="Eisen J.A."/>
        </authorList>
    </citation>
    <scope>NUCLEOTIDE SEQUENCE [LARGE SCALE GENOMIC DNA]</scope>
    <source>
        <strain evidence="8">ATCC BAA-1197 / DSM 17291 / Cas60314</strain>
    </source>
</reference>
<dbReference type="InterPro" id="IPR018385">
    <property type="entry name" value="C4_dicarb_anaerob_car-like"/>
</dbReference>
<evidence type="ECO:0000256" key="5">
    <source>
        <dbReference type="ARBA" id="ARBA00023136"/>
    </source>
</evidence>
<evidence type="ECO:0000256" key="2">
    <source>
        <dbReference type="ARBA" id="ARBA00022475"/>
    </source>
</evidence>
<feature type="transmembrane region" description="Helical" evidence="6">
    <location>
        <begin position="142"/>
        <end position="159"/>
    </location>
</feature>
<sequence length="463" mass="51103">MSQKRKSRIPHTFVLLFSLIVLAAIGTYVLPAGQFDRMTDPVTHKTIVVPGTYHQVDPSPVGFFDVFISVQKGMIDASAVVFFVFIVYASFYTVLKTGALHSFIGFLLRVLEGKEIIIIPVFMYLFALGGSVFGMFEETFGFIPLFVGLAIAMGYDAIVGMCMVSLGVAMGFAAAFMNPFTVGLAQKFAELPLFSGMGYRLICWFVIVTMSILWTMRYARKVKKDPTQSLVYGLDMGELALDHNELINKHFHPRDKAILAMVVFMVGLLIWGVIKKGWYFNELAGIFLIMGILAGTLAGWGPNKIAVTFLEGAREIVFGALVIGLSRGILIVMREGNIIDTVIYGLSQSLSAFPSWVAAEGMLFVQTLINFFIPSGSGQAATTMPIMAPLADLLNIKRQVAVLAFQFGDGFSNVLWPTTLLPVICSIAKVPIDRWWRFFVPFFLLLLPVQMIFIAIAVAIGWQ</sequence>
<evidence type="ECO:0000256" key="1">
    <source>
        <dbReference type="ARBA" id="ARBA00004651"/>
    </source>
</evidence>
<evidence type="ECO:0000256" key="3">
    <source>
        <dbReference type="ARBA" id="ARBA00022692"/>
    </source>
</evidence>
<feature type="transmembrane region" description="Helical" evidence="6">
    <location>
        <begin position="77"/>
        <end position="95"/>
    </location>
</feature>
<dbReference type="EMBL" id="CP003096">
    <property type="protein sequence ID" value="AER65754.1"/>
    <property type="molecule type" value="Genomic_DNA"/>
</dbReference>
<gene>
    <name evidence="7" type="ordered locus">Tlie_0008</name>
</gene>
<dbReference type="Proteomes" id="UP000005868">
    <property type="component" value="Chromosome"/>
</dbReference>
<dbReference type="STRING" id="580340.Tlie_0008"/>
<proteinExistence type="predicted"/>
<accession>G7V554</accession>
<name>G7V554_THELD</name>
<dbReference type="Pfam" id="PF03606">
    <property type="entry name" value="DcuC"/>
    <property type="match status" value="1"/>
</dbReference>
<dbReference type="HOGENOM" id="CLU_035307_0_1_0"/>
<feature type="transmembrane region" description="Helical" evidence="6">
    <location>
        <begin position="280"/>
        <end position="300"/>
    </location>
</feature>
<keyword evidence="3 6" id="KW-0812">Transmembrane</keyword>
<dbReference type="KEGG" id="tli:Tlie_0008"/>
<feature type="transmembrane region" description="Helical" evidence="6">
    <location>
        <begin position="438"/>
        <end position="462"/>
    </location>
</feature>
<comment type="subcellular location">
    <subcellularLocation>
        <location evidence="1">Cell membrane</location>
        <topology evidence="1">Multi-pass membrane protein</topology>
    </subcellularLocation>
</comment>
<keyword evidence="2" id="KW-1003">Cell membrane</keyword>
<feature type="transmembrane region" description="Helical" evidence="6">
    <location>
        <begin position="166"/>
        <end position="185"/>
    </location>
</feature>
<dbReference type="GO" id="GO:0005886">
    <property type="term" value="C:plasma membrane"/>
    <property type="evidence" value="ECO:0007669"/>
    <property type="project" value="UniProtKB-SubCell"/>
</dbReference>
<protein>
    <submittedName>
        <fullName evidence="7">C4-dicarboxylate anaerobic carrier</fullName>
    </submittedName>
</protein>
<keyword evidence="5 6" id="KW-0472">Membrane</keyword>
<keyword evidence="4 6" id="KW-1133">Transmembrane helix</keyword>
<evidence type="ECO:0000313" key="7">
    <source>
        <dbReference type="EMBL" id="AER65754.1"/>
    </source>
</evidence>
<dbReference type="InterPro" id="IPR051679">
    <property type="entry name" value="DASS-Related_Transporters"/>
</dbReference>
<evidence type="ECO:0000256" key="6">
    <source>
        <dbReference type="SAM" id="Phobius"/>
    </source>
</evidence>
<dbReference type="OrthoDB" id="2668at2"/>
<feature type="transmembrane region" description="Helical" evidence="6">
    <location>
        <begin position="12"/>
        <end position="30"/>
    </location>
</feature>
<dbReference type="AlphaFoldDB" id="G7V554"/>
<dbReference type="PANTHER" id="PTHR43652:SF2">
    <property type="entry name" value="BASIC AMINO ACID ANTIPORTER YFCC-RELATED"/>
    <property type="match status" value="1"/>
</dbReference>
<evidence type="ECO:0000313" key="8">
    <source>
        <dbReference type="Proteomes" id="UP000005868"/>
    </source>
</evidence>
<dbReference type="eggNOG" id="COG1288">
    <property type="taxonomic scope" value="Bacteria"/>
</dbReference>
<feature type="transmembrane region" description="Helical" evidence="6">
    <location>
        <begin position="197"/>
        <end position="216"/>
    </location>
</feature>
<feature type="transmembrane region" description="Helical" evidence="6">
    <location>
        <begin position="257"/>
        <end position="274"/>
    </location>
</feature>
<feature type="transmembrane region" description="Helical" evidence="6">
    <location>
        <begin position="116"/>
        <end position="136"/>
    </location>
</feature>
<keyword evidence="8" id="KW-1185">Reference proteome</keyword>
<organism evidence="7 8">
    <name type="scientific">Thermovirga lienii (strain ATCC BAA-1197 / DSM 17291 / Cas60314)</name>
    <dbReference type="NCBI Taxonomy" id="580340"/>
    <lineage>
        <taxon>Bacteria</taxon>
        <taxon>Thermotogati</taxon>
        <taxon>Synergistota</taxon>
        <taxon>Synergistia</taxon>
        <taxon>Synergistales</taxon>
        <taxon>Thermovirgaceae</taxon>
        <taxon>Thermovirga</taxon>
    </lineage>
</organism>
<evidence type="ECO:0000256" key="4">
    <source>
        <dbReference type="ARBA" id="ARBA00022989"/>
    </source>
</evidence>
<reference evidence="7 8" key="2">
    <citation type="journal article" date="2012" name="Stand. Genomic Sci.">
        <title>Genome sequence of the moderately thermophilic, amino-acid-degrading and sulfur-reducing bacterium Thermovirga lienii type strain (Cas60314(T)).</title>
        <authorList>
            <person name="Goker M."/>
            <person name="Saunders E."/>
            <person name="Lapidus A."/>
            <person name="Nolan M."/>
            <person name="Lucas S."/>
            <person name="Hammon N."/>
            <person name="Deshpande S."/>
            <person name="Cheng J.F."/>
            <person name="Han C."/>
            <person name="Tapia R."/>
            <person name="Goodwin L.A."/>
            <person name="Pitluck S."/>
            <person name="Liolios K."/>
            <person name="Mavromatis K."/>
            <person name="Pagani I."/>
            <person name="Ivanova N."/>
            <person name="Mikhailova N."/>
            <person name="Pati A."/>
            <person name="Chen A."/>
            <person name="Palaniappan K."/>
            <person name="Land M."/>
            <person name="Chang Y.J."/>
            <person name="Jeffries C.D."/>
            <person name="Brambilla E.M."/>
            <person name="Rohde M."/>
            <person name="Spring S."/>
            <person name="Detter J.C."/>
            <person name="Woyke T."/>
            <person name="Bristow J."/>
            <person name="Eisen J.A."/>
            <person name="Markowitz V."/>
            <person name="Hugenholtz P."/>
            <person name="Kyrpides N.C."/>
            <person name="Klenk H.P."/>
        </authorList>
    </citation>
    <scope>NUCLEOTIDE SEQUENCE [LARGE SCALE GENOMIC DNA]</scope>
    <source>
        <strain evidence="8">ATCC BAA-1197 / DSM 17291 / Cas60314</strain>
    </source>
</reference>
<dbReference type="PANTHER" id="PTHR43652">
    <property type="entry name" value="BASIC AMINO ACID ANTIPORTER YFCC-RELATED"/>
    <property type="match status" value="1"/>
</dbReference>